<dbReference type="EMBL" id="CAEZTC010000068">
    <property type="protein sequence ID" value="CAB4558709.1"/>
    <property type="molecule type" value="Genomic_DNA"/>
</dbReference>
<dbReference type="InterPro" id="IPR025109">
    <property type="entry name" value="DUF4031"/>
</dbReference>
<reference evidence="2" key="1">
    <citation type="submission" date="2020-05" db="EMBL/GenBank/DDBJ databases">
        <authorList>
            <person name="Chiriac C."/>
            <person name="Salcher M."/>
            <person name="Ghai R."/>
            <person name="Kavagutti S V."/>
        </authorList>
    </citation>
    <scope>NUCLEOTIDE SEQUENCE</scope>
</reference>
<dbReference type="Pfam" id="PF13223">
    <property type="entry name" value="DUF4031"/>
    <property type="match status" value="1"/>
</dbReference>
<organism evidence="2">
    <name type="scientific">freshwater metagenome</name>
    <dbReference type="NCBI Taxonomy" id="449393"/>
    <lineage>
        <taxon>unclassified sequences</taxon>
        <taxon>metagenomes</taxon>
        <taxon>ecological metagenomes</taxon>
    </lineage>
</organism>
<dbReference type="AlphaFoldDB" id="A0A6J6D7F9"/>
<evidence type="ECO:0000259" key="1">
    <source>
        <dbReference type="Pfam" id="PF13223"/>
    </source>
</evidence>
<name>A0A6J6D7F9_9ZZZZ</name>
<evidence type="ECO:0000313" key="2">
    <source>
        <dbReference type="EMBL" id="CAB4558709.1"/>
    </source>
</evidence>
<sequence length="90" mass="10118">MVSDVSMDDLHQFATHLGVPRRAFHGDHYDLPQHIRDLALTHGAQEVSSREIVAILTRTGLRMSPAQRRAYVREEVIDQGPEVLAHIPGQ</sequence>
<proteinExistence type="predicted"/>
<gene>
    <name evidence="2" type="ORF">UFOPK1572_00672</name>
</gene>
<feature type="domain" description="DUF4031" evidence="1">
    <location>
        <begin position="1"/>
        <end position="58"/>
    </location>
</feature>
<protein>
    <submittedName>
        <fullName evidence="2">Unannotated protein</fullName>
    </submittedName>
</protein>
<accession>A0A6J6D7F9</accession>